<dbReference type="InterPro" id="IPR050739">
    <property type="entry name" value="MFP"/>
</dbReference>
<feature type="region of interest" description="Disordered" evidence="2">
    <location>
        <begin position="1"/>
        <end position="20"/>
    </location>
</feature>
<accession>A0A1Z4LWT1</accession>
<dbReference type="PRINTS" id="PR01490">
    <property type="entry name" value="RTXTOXIND"/>
</dbReference>
<evidence type="ECO:0000313" key="4">
    <source>
        <dbReference type="EMBL" id="BAY85660.1"/>
    </source>
</evidence>
<evidence type="ECO:0000259" key="3">
    <source>
        <dbReference type="Pfam" id="PF26002"/>
    </source>
</evidence>
<dbReference type="PANTHER" id="PTHR30386:SF27">
    <property type="entry name" value="MEMBRANE FUSION PROTEIN (MFP) FAMILY PROTEIN"/>
    <property type="match status" value="1"/>
</dbReference>
<name>A0A1Z4LWT1_9CYAN</name>
<feature type="compositionally biased region" description="Polar residues" evidence="2">
    <location>
        <begin position="1"/>
        <end position="12"/>
    </location>
</feature>
<feature type="coiled-coil region" evidence="1">
    <location>
        <begin position="121"/>
        <end position="209"/>
    </location>
</feature>
<evidence type="ECO:0000313" key="5">
    <source>
        <dbReference type="Proteomes" id="UP000218418"/>
    </source>
</evidence>
<dbReference type="PANTHER" id="PTHR30386">
    <property type="entry name" value="MEMBRANE FUSION SUBUNIT OF EMRAB-TOLC MULTIDRUG EFFLUX PUMP"/>
    <property type="match status" value="1"/>
</dbReference>
<proteinExistence type="predicted"/>
<reference evidence="4 5" key="1">
    <citation type="submission" date="2017-06" db="EMBL/GenBank/DDBJ databases">
        <title>Genome sequencing of cyanobaciteial culture collection at National Institute for Environmental Studies (NIES).</title>
        <authorList>
            <person name="Hirose Y."/>
            <person name="Shimura Y."/>
            <person name="Fujisawa T."/>
            <person name="Nakamura Y."/>
            <person name="Kawachi M."/>
        </authorList>
    </citation>
    <scope>NUCLEOTIDE SEQUENCE [LARGE SCALE GENOMIC DNA]</scope>
    <source>
        <strain evidence="4 5">NIES-267</strain>
    </source>
</reference>
<evidence type="ECO:0000256" key="2">
    <source>
        <dbReference type="SAM" id="MobiDB-lite"/>
    </source>
</evidence>
<dbReference type="AlphaFoldDB" id="A0A1Z4LWT1"/>
<feature type="domain" description="AprE-like beta-barrel" evidence="3">
    <location>
        <begin position="386"/>
        <end position="475"/>
    </location>
</feature>
<dbReference type="InterPro" id="IPR058982">
    <property type="entry name" value="Beta-barrel_AprE"/>
</dbReference>
<protein>
    <submittedName>
        <fullName evidence="4">HlyD family secretion protein</fullName>
    </submittedName>
</protein>
<sequence>MKNSLVANPSQARRTKQEFAKPDEQLSYELGKAVQELPPFYTRFLAGTITAIVFGSITWAHLSKVDEVATAPGKVVAATQIRPVTSLGNGSIVGVKVKEGDKVEKGEVVVQRDPDLQQADVARLAKSANLIREDLRRLDAERSGEKKAGNKLQDELLQSRLQDYQARQTAAEAEANRQKAVVKQAKVRLNRLEENLANAKISLNNASANQKNSEELRERVGENLALAKKREKSLRGLTTQGAVPRLDYLDAQDRLNRANVEITRSGDQIINANNKVTEAKDKVTSLQKDLAAQQQEISQAQAAFEAAQSQAQRLASERQSEILTQINKRKEELTNITGQLNQARKQQQLETIKAPVSGIVYDVKATIGPVQAGEQLLSIVPEGEELLLEVKVLNRDIGFINKGMKAKVKLATFPFQEFGAITGEVASVSPNAVIDEDLGLVYPTTIKLDKNTVIVRGEEVGFAPGMTANAEIVTRKKSILTFLVEPVTRRFSEAFSVR</sequence>
<feature type="coiled-coil region" evidence="1">
    <location>
        <begin position="269"/>
        <end position="346"/>
    </location>
</feature>
<gene>
    <name evidence="4" type="ORF">NIES267_51610</name>
</gene>
<dbReference type="Pfam" id="PF26002">
    <property type="entry name" value="Beta-barrel_AprE"/>
    <property type="match status" value="1"/>
</dbReference>
<dbReference type="Gene3D" id="2.40.50.100">
    <property type="match status" value="1"/>
</dbReference>
<dbReference type="Gene3D" id="2.40.30.170">
    <property type="match status" value="1"/>
</dbReference>
<keyword evidence="1" id="KW-0175">Coiled coil</keyword>
<evidence type="ECO:0000256" key="1">
    <source>
        <dbReference type="SAM" id="Coils"/>
    </source>
</evidence>
<dbReference type="Gene3D" id="1.10.287.470">
    <property type="entry name" value="Helix hairpin bin"/>
    <property type="match status" value="1"/>
</dbReference>
<dbReference type="OrthoDB" id="524912at2"/>
<organism evidence="4 5">
    <name type="scientific">Calothrix parasitica NIES-267</name>
    <dbReference type="NCBI Taxonomy" id="1973488"/>
    <lineage>
        <taxon>Bacteria</taxon>
        <taxon>Bacillati</taxon>
        <taxon>Cyanobacteriota</taxon>
        <taxon>Cyanophyceae</taxon>
        <taxon>Nostocales</taxon>
        <taxon>Calotrichaceae</taxon>
        <taxon>Calothrix</taxon>
    </lineage>
</organism>
<keyword evidence="5" id="KW-1185">Reference proteome</keyword>
<dbReference type="EMBL" id="AP018227">
    <property type="protein sequence ID" value="BAY85660.1"/>
    <property type="molecule type" value="Genomic_DNA"/>
</dbReference>
<dbReference type="Proteomes" id="UP000218418">
    <property type="component" value="Chromosome"/>
</dbReference>